<protein>
    <submittedName>
        <fullName evidence="1">Uncharacterized protein</fullName>
    </submittedName>
</protein>
<evidence type="ECO:0000313" key="1">
    <source>
        <dbReference type="EMBL" id="GAH94703.1"/>
    </source>
</evidence>
<feature type="non-terminal residue" evidence="1">
    <location>
        <position position="1"/>
    </location>
</feature>
<comment type="caution">
    <text evidence="1">The sequence shown here is derived from an EMBL/GenBank/DDBJ whole genome shotgun (WGS) entry which is preliminary data.</text>
</comment>
<proteinExistence type="predicted"/>
<sequence length="81" mass="9459">LQVTYNYEGGYEPINEEISIGNESVECQFCVINYRREITSLANLLFELSEGFLFIFNPLDKMQVVKATNMINLLSQKRRFD</sequence>
<organism evidence="1">
    <name type="scientific">marine sediment metagenome</name>
    <dbReference type="NCBI Taxonomy" id="412755"/>
    <lineage>
        <taxon>unclassified sequences</taxon>
        <taxon>metagenomes</taxon>
        <taxon>ecological metagenomes</taxon>
    </lineage>
</organism>
<reference evidence="1" key="1">
    <citation type="journal article" date="2014" name="Front. Microbiol.">
        <title>High frequency of phylogenetically diverse reductive dehalogenase-homologous genes in deep subseafloor sedimentary metagenomes.</title>
        <authorList>
            <person name="Kawai M."/>
            <person name="Futagami T."/>
            <person name="Toyoda A."/>
            <person name="Takaki Y."/>
            <person name="Nishi S."/>
            <person name="Hori S."/>
            <person name="Arai W."/>
            <person name="Tsubouchi T."/>
            <person name="Morono Y."/>
            <person name="Uchiyama I."/>
            <person name="Ito T."/>
            <person name="Fujiyama A."/>
            <person name="Inagaki F."/>
            <person name="Takami H."/>
        </authorList>
    </citation>
    <scope>NUCLEOTIDE SEQUENCE</scope>
    <source>
        <strain evidence="1">Expedition CK06-06</strain>
    </source>
</reference>
<accession>X1LKP8</accession>
<dbReference type="AlphaFoldDB" id="X1LKP8"/>
<feature type="non-terminal residue" evidence="1">
    <location>
        <position position="81"/>
    </location>
</feature>
<name>X1LKP8_9ZZZZ</name>
<gene>
    <name evidence="1" type="ORF">S03H2_71824</name>
</gene>
<dbReference type="EMBL" id="BARU01048253">
    <property type="protein sequence ID" value="GAH94703.1"/>
    <property type="molecule type" value="Genomic_DNA"/>
</dbReference>